<dbReference type="SUPFAM" id="SSF51679">
    <property type="entry name" value="Bacterial luciferase-like"/>
    <property type="match status" value="1"/>
</dbReference>
<keyword evidence="7" id="KW-1185">Reference proteome</keyword>
<dbReference type="PANTHER" id="PTHR42847:SF4">
    <property type="entry name" value="ALKANESULFONATE MONOOXYGENASE-RELATED"/>
    <property type="match status" value="1"/>
</dbReference>
<keyword evidence="4" id="KW-0503">Monooxygenase</keyword>
<evidence type="ECO:0000256" key="2">
    <source>
        <dbReference type="ARBA" id="ARBA00022643"/>
    </source>
</evidence>
<dbReference type="RefSeq" id="WP_345202899.1">
    <property type="nucleotide sequence ID" value="NZ_BAABGM010000004.1"/>
</dbReference>
<dbReference type="Proteomes" id="UP001500945">
    <property type="component" value="Unassembled WGS sequence"/>
</dbReference>
<dbReference type="InterPro" id="IPR050172">
    <property type="entry name" value="SsuD_RutA_monooxygenase"/>
</dbReference>
<evidence type="ECO:0000256" key="1">
    <source>
        <dbReference type="ARBA" id="ARBA00022630"/>
    </source>
</evidence>
<dbReference type="InterPro" id="IPR011251">
    <property type="entry name" value="Luciferase-like_dom"/>
</dbReference>
<comment type="caution">
    <text evidence="6">The sequence shown here is derived from an EMBL/GenBank/DDBJ whole genome shotgun (WGS) entry which is preliminary data.</text>
</comment>
<reference evidence="7" key="1">
    <citation type="journal article" date="2019" name="Int. J. Syst. Evol. Microbiol.">
        <title>The Global Catalogue of Microorganisms (GCM) 10K type strain sequencing project: providing services to taxonomists for standard genome sequencing and annotation.</title>
        <authorList>
            <consortium name="The Broad Institute Genomics Platform"/>
            <consortium name="The Broad Institute Genome Sequencing Center for Infectious Disease"/>
            <person name="Wu L."/>
            <person name="Ma J."/>
        </authorList>
    </citation>
    <scope>NUCLEOTIDE SEQUENCE [LARGE SCALE GENOMIC DNA]</scope>
    <source>
        <strain evidence="7">JCM 17809</strain>
    </source>
</reference>
<keyword evidence="3" id="KW-0560">Oxidoreductase</keyword>
<evidence type="ECO:0000313" key="6">
    <source>
        <dbReference type="EMBL" id="GAA4400616.1"/>
    </source>
</evidence>
<dbReference type="Gene3D" id="3.20.20.30">
    <property type="entry name" value="Luciferase-like domain"/>
    <property type="match status" value="1"/>
</dbReference>
<evidence type="ECO:0000313" key="7">
    <source>
        <dbReference type="Proteomes" id="UP001500945"/>
    </source>
</evidence>
<evidence type="ECO:0000256" key="4">
    <source>
        <dbReference type="ARBA" id="ARBA00023033"/>
    </source>
</evidence>
<sequence>MRFGAVIPYATEREFAQLAAVAEEAGWHQVFSWESVWGQDAWVTLGAAAMATERIRLGTLLTPAARHRPWDLASRVASVDRLSNGRVTLGVGLGALHGNWLAFEPDEGRAVRARKLDEVLDIYAGLMGGQPFSYTGEHFSAAPVTELVPPPPVQRPHPPVWCVGALVPGRSRQRSLERAARWQGVFPAVAGGTLDDPGSHLTPPALREVVDRIAALRSDAGLTMAGYDVVVEGDSHGGFGVVRPPVQQWADAGATWWVESWWDLPDSPEGRAETRQRLALGPRW</sequence>
<proteinExistence type="predicted"/>
<feature type="domain" description="Luciferase-like" evidence="5">
    <location>
        <begin position="12"/>
        <end position="181"/>
    </location>
</feature>
<dbReference type="EMBL" id="BAABGM010000004">
    <property type="protein sequence ID" value="GAA4400616.1"/>
    <property type="molecule type" value="Genomic_DNA"/>
</dbReference>
<evidence type="ECO:0000256" key="3">
    <source>
        <dbReference type="ARBA" id="ARBA00023002"/>
    </source>
</evidence>
<accession>A0ABP8K641</accession>
<evidence type="ECO:0000259" key="5">
    <source>
        <dbReference type="Pfam" id="PF00296"/>
    </source>
</evidence>
<protein>
    <submittedName>
        <fullName evidence="6">LLM class flavin-dependent oxidoreductase</fullName>
    </submittedName>
</protein>
<keyword evidence="2" id="KW-0288">FMN</keyword>
<dbReference type="InterPro" id="IPR036661">
    <property type="entry name" value="Luciferase-like_sf"/>
</dbReference>
<organism evidence="6 7">
    <name type="scientific">Fodinibacter luteus</name>
    <dbReference type="NCBI Taxonomy" id="552064"/>
    <lineage>
        <taxon>Bacteria</taxon>
        <taxon>Bacillati</taxon>
        <taxon>Actinomycetota</taxon>
        <taxon>Actinomycetes</taxon>
        <taxon>Micrococcales</taxon>
        <taxon>Intrasporangiaceae</taxon>
        <taxon>Fodinibacter (ex Wang et al. 2009)</taxon>
    </lineage>
</organism>
<dbReference type="Pfam" id="PF00296">
    <property type="entry name" value="Bac_luciferase"/>
    <property type="match status" value="1"/>
</dbReference>
<name>A0ABP8K641_9MICO</name>
<dbReference type="PANTHER" id="PTHR42847">
    <property type="entry name" value="ALKANESULFONATE MONOOXYGENASE"/>
    <property type="match status" value="1"/>
</dbReference>
<gene>
    <name evidence="6" type="ORF">GCM10023168_09550</name>
</gene>
<keyword evidence="1" id="KW-0285">Flavoprotein</keyword>